<keyword evidence="1" id="KW-0378">Hydrolase</keyword>
<reference evidence="1 2" key="1">
    <citation type="submission" date="2024-01" db="EMBL/GenBank/DDBJ databases">
        <title>Genome mining of biosynthetic gene clusters to explore secondary metabolites of Streptomyces sp.</title>
        <authorList>
            <person name="Baig A."/>
            <person name="Ajitkumar Shintre N."/>
            <person name="Kumar H."/>
            <person name="Anbarasu A."/>
            <person name="Ramaiah S."/>
        </authorList>
    </citation>
    <scope>NUCLEOTIDE SEQUENCE [LARGE SCALE GENOMIC DNA]</scope>
    <source>
        <strain evidence="1 2">A57</strain>
    </source>
</reference>
<dbReference type="SFLD" id="SFLDG01129">
    <property type="entry name" value="C1.5:_HAD__Beta-PGM__Phosphata"/>
    <property type="match status" value="1"/>
</dbReference>
<dbReference type="RefSeq" id="WP_376733740.1">
    <property type="nucleotide sequence ID" value="NZ_JAYMRP010000017.1"/>
</dbReference>
<dbReference type="InterPro" id="IPR023214">
    <property type="entry name" value="HAD_sf"/>
</dbReference>
<dbReference type="Gene3D" id="3.40.50.1000">
    <property type="entry name" value="HAD superfamily/HAD-like"/>
    <property type="match status" value="1"/>
</dbReference>
<dbReference type="InterPro" id="IPR050155">
    <property type="entry name" value="HAD-like_hydrolase_sf"/>
</dbReference>
<evidence type="ECO:0000313" key="1">
    <source>
        <dbReference type="EMBL" id="MFB8775097.1"/>
    </source>
</evidence>
<accession>A0ABV5EE49</accession>
<sequence>MTDDDRRAWDLLSSARCVLFDFDGPLCRLFPDGSSETVARAVRDIVDKFALGDVLTEYERTSIDPHVVLRAVHGARHQRDVSEVAGLMEAAVTAGELDAVRTALPTGQADDVVRLLAQRGVRLAVVTNNAAGAAVAYLDGRRLLDRFASLQGRTGDPALMKPHPDVVVRALHALALDPADAVMIGDAGTDVEAARRAGVAFIGYGRNEDKVRRLRAAGADVVLTSYDGLVTRGRSG</sequence>
<dbReference type="SFLD" id="SFLDS00003">
    <property type="entry name" value="Haloacid_Dehalogenase"/>
    <property type="match status" value="1"/>
</dbReference>
<gene>
    <name evidence="1" type="ORF">VSS16_20580</name>
</gene>
<dbReference type="InterPro" id="IPR023198">
    <property type="entry name" value="PGP-like_dom2"/>
</dbReference>
<dbReference type="PANTHER" id="PTHR43434:SF1">
    <property type="entry name" value="PHOSPHOGLYCOLATE PHOSPHATASE"/>
    <property type="match status" value="1"/>
</dbReference>
<dbReference type="Gene3D" id="1.10.150.240">
    <property type="entry name" value="Putative phosphatase, domain 2"/>
    <property type="match status" value="1"/>
</dbReference>
<dbReference type="SUPFAM" id="SSF56784">
    <property type="entry name" value="HAD-like"/>
    <property type="match status" value="1"/>
</dbReference>
<protein>
    <submittedName>
        <fullName evidence="1">HAD-IA family hydrolase</fullName>
    </submittedName>
</protein>
<evidence type="ECO:0000313" key="2">
    <source>
        <dbReference type="Proteomes" id="UP001585080"/>
    </source>
</evidence>
<proteinExistence type="predicted"/>
<dbReference type="PANTHER" id="PTHR43434">
    <property type="entry name" value="PHOSPHOGLYCOLATE PHOSPHATASE"/>
    <property type="match status" value="1"/>
</dbReference>
<keyword evidence="2" id="KW-1185">Reference proteome</keyword>
<dbReference type="Pfam" id="PF00702">
    <property type="entry name" value="Hydrolase"/>
    <property type="match status" value="1"/>
</dbReference>
<dbReference type="GO" id="GO:0016787">
    <property type="term" value="F:hydrolase activity"/>
    <property type="evidence" value="ECO:0007669"/>
    <property type="project" value="UniProtKB-KW"/>
</dbReference>
<dbReference type="InterPro" id="IPR036412">
    <property type="entry name" value="HAD-like_sf"/>
</dbReference>
<organism evidence="1 2">
    <name type="scientific">Streptomyces broussonetiae</name>
    <dbReference type="NCBI Taxonomy" id="2686304"/>
    <lineage>
        <taxon>Bacteria</taxon>
        <taxon>Bacillati</taxon>
        <taxon>Actinomycetota</taxon>
        <taxon>Actinomycetes</taxon>
        <taxon>Kitasatosporales</taxon>
        <taxon>Streptomycetaceae</taxon>
        <taxon>Streptomyces</taxon>
    </lineage>
</organism>
<dbReference type="Proteomes" id="UP001585080">
    <property type="component" value="Unassembled WGS sequence"/>
</dbReference>
<name>A0ABV5EE49_9ACTN</name>
<dbReference type="InterPro" id="IPR006439">
    <property type="entry name" value="HAD-SF_hydro_IA"/>
</dbReference>
<comment type="caution">
    <text evidence="1">The sequence shown here is derived from an EMBL/GenBank/DDBJ whole genome shotgun (WGS) entry which is preliminary data.</text>
</comment>
<dbReference type="EMBL" id="JAYMRP010000017">
    <property type="protein sequence ID" value="MFB8775097.1"/>
    <property type="molecule type" value="Genomic_DNA"/>
</dbReference>
<dbReference type="NCBIfam" id="TIGR01549">
    <property type="entry name" value="HAD-SF-IA-v1"/>
    <property type="match status" value="1"/>
</dbReference>